<keyword evidence="1" id="KW-0812">Transmembrane</keyword>
<name>A0A075SF65_STRSU</name>
<organism evidence="2 3">
    <name type="scientific">Streptococcus suis 6407</name>
    <dbReference type="NCBI Taxonomy" id="1214179"/>
    <lineage>
        <taxon>Bacteria</taxon>
        <taxon>Bacillati</taxon>
        <taxon>Bacillota</taxon>
        <taxon>Bacilli</taxon>
        <taxon>Lactobacillales</taxon>
        <taxon>Streptococcaceae</taxon>
        <taxon>Streptococcus</taxon>
    </lineage>
</organism>
<evidence type="ECO:0000313" key="2">
    <source>
        <dbReference type="EMBL" id="AIG43997.1"/>
    </source>
</evidence>
<evidence type="ECO:0000313" key="3">
    <source>
        <dbReference type="Proteomes" id="UP000028185"/>
    </source>
</evidence>
<proteinExistence type="predicted"/>
<reference evidence="2 3" key="1">
    <citation type="journal article" date="2014" name="Genome Announc.">
        <title>Whole-Genome Sequence of Streptococcus suis Serotype 4 Reference Strain 6407.</title>
        <authorList>
            <person name="Wang K."/>
            <person name="Chen J."/>
            <person name="Yao H."/>
            <person name="Lu C."/>
        </authorList>
    </citation>
    <scope>NUCLEOTIDE SEQUENCE [LARGE SCALE GENOMIC DNA]</scope>
    <source>
        <strain evidence="2">6407</strain>
    </source>
</reference>
<dbReference type="Proteomes" id="UP000028185">
    <property type="component" value="Chromosome"/>
</dbReference>
<evidence type="ECO:0000256" key="1">
    <source>
        <dbReference type="SAM" id="Phobius"/>
    </source>
</evidence>
<dbReference type="PATRIC" id="fig|1214179.4.peg.1618"/>
<gene>
    <name evidence="2" type="ORF">ID09_08195</name>
</gene>
<accession>A0A075SF65</accession>
<sequence length="250" mass="28302">MENTSTQTFEELVAEQKKKRNRVLRIIITLFTTIIVFFACLALFKYNSGNISGTWRNSQAEQDIVETSIKELQNQLPGIDKTWIDATYTMTVVDKKAVFTATTSFDIPKIAKLTLDQAYKVMLEEAQKEASSLGISVEEYLTTALGADYEKQLKSFLPTQAEAEKEFHKYQDEYAKELGATYNQETGTISATFFEGEVDQLFHTVTITKINDAAIKQLTTYDISVKDIISYSRKGNTTIINGNEEFTLEK</sequence>
<protein>
    <submittedName>
        <fullName evidence="2">Membrane protein</fullName>
    </submittedName>
</protein>
<keyword evidence="1" id="KW-1133">Transmembrane helix</keyword>
<dbReference type="AlphaFoldDB" id="A0A075SF65"/>
<feature type="transmembrane region" description="Helical" evidence="1">
    <location>
        <begin position="23"/>
        <end position="44"/>
    </location>
</feature>
<dbReference type="RefSeq" id="WP_002936197.1">
    <property type="nucleotide sequence ID" value="NZ_ALLE01000013.1"/>
</dbReference>
<dbReference type="EMBL" id="CP008921">
    <property type="protein sequence ID" value="AIG43997.1"/>
    <property type="molecule type" value="Genomic_DNA"/>
</dbReference>
<dbReference type="HOGENOM" id="CLU_1110920_0_0_9"/>
<keyword evidence="1" id="KW-0472">Membrane</keyword>